<dbReference type="VEuPathDB" id="FungiDB:BD410DRAFT_693063"/>
<dbReference type="InterPro" id="IPR028978">
    <property type="entry name" value="Chorismate_lyase_/UTRA_dom_sf"/>
</dbReference>
<dbReference type="AlphaFoldDB" id="A0A4Y7QBB4"/>
<sequence>AADKFDARVTSVEFPWPPGLTGLERIMLSASGDLQRLLSAFFMRPITIALQSASTSPSPRTQPASPSSPLTQKRRVHLLCASRIACIATSTVTITSQECERLFLDEGYAIGQLFRKMKTVPRFCLLDVGVYDDGAGAGENINAEERKTVKLWRRYTLDLEGFACEILEEFPDRDMFVLGERWLEDYEPLSDRDNTNYEQLIPSSSTT</sequence>
<dbReference type="OrthoDB" id="5673at2759"/>
<evidence type="ECO:0000313" key="1">
    <source>
        <dbReference type="EMBL" id="TDL24100.1"/>
    </source>
</evidence>
<organism evidence="1 2">
    <name type="scientific">Rickenella mellea</name>
    <dbReference type="NCBI Taxonomy" id="50990"/>
    <lineage>
        <taxon>Eukaryota</taxon>
        <taxon>Fungi</taxon>
        <taxon>Dikarya</taxon>
        <taxon>Basidiomycota</taxon>
        <taxon>Agaricomycotina</taxon>
        <taxon>Agaricomycetes</taxon>
        <taxon>Hymenochaetales</taxon>
        <taxon>Rickenellaceae</taxon>
        <taxon>Rickenella</taxon>
    </lineage>
</organism>
<proteinExistence type="predicted"/>
<feature type="non-terminal residue" evidence="1">
    <location>
        <position position="207"/>
    </location>
</feature>
<dbReference type="SUPFAM" id="SSF64288">
    <property type="entry name" value="Chorismate lyase-like"/>
    <property type="match status" value="1"/>
</dbReference>
<dbReference type="Gene3D" id="3.40.1410.10">
    <property type="entry name" value="Chorismate lyase-like"/>
    <property type="match status" value="1"/>
</dbReference>
<protein>
    <submittedName>
        <fullName evidence="1">Uncharacterized protein</fullName>
    </submittedName>
</protein>
<dbReference type="Proteomes" id="UP000294933">
    <property type="component" value="Unassembled WGS sequence"/>
</dbReference>
<gene>
    <name evidence="1" type="ORF">BD410DRAFT_693063</name>
</gene>
<keyword evidence="2" id="KW-1185">Reference proteome</keyword>
<name>A0A4Y7QBB4_9AGAM</name>
<evidence type="ECO:0000313" key="2">
    <source>
        <dbReference type="Proteomes" id="UP000294933"/>
    </source>
</evidence>
<dbReference type="EMBL" id="ML170168">
    <property type="protein sequence ID" value="TDL24100.1"/>
    <property type="molecule type" value="Genomic_DNA"/>
</dbReference>
<dbReference type="STRING" id="50990.A0A4Y7QBB4"/>
<feature type="non-terminal residue" evidence="1">
    <location>
        <position position="1"/>
    </location>
</feature>
<accession>A0A4Y7QBB4</accession>
<reference evidence="1 2" key="1">
    <citation type="submission" date="2018-06" db="EMBL/GenBank/DDBJ databases">
        <title>A transcriptomic atlas of mushroom development highlights an independent origin of complex multicellularity.</title>
        <authorList>
            <consortium name="DOE Joint Genome Institute"/>
            <person name="Krizsan K."/>
            <person name="Almasi E."/>
            <person name="Merenyi Z."/>
            <person name="Sahu N."/>
            <person name="Viragh M."/>
            <person name="Koszo T."/>
            <person name="Mondo S."/>
            <person name="Kiss B."/>
            <person name="Balint B."/>
            <person name="Kues U."/>
            <person name="Barry K."/>
            <person name="Hegedus J.C."/>
            <person name="Henrissat B."/>
            <person name="Johnson J."/>
            <person name="Lipzen A."/>
            <person name="Ohm R."/>
            <person name="Nagy I."/>
            <person name="Pangilinan J."/>
            <person name="Yan J."/>
            <person name="Xiong Y."/>
            <person name="Grigoriev I.V."/>
            <person name="Hibbett D.S."/>
            <person name="Nagy L.G."/>
        </authorList>
    </citation>
    <scope>NUCLEOTIDE SEQUENCE [LARGE SCALE GENOMIC DNA]</scope>
    <source>
        <strain evidence="1 2">SZMC22713</strain>
    </source>
</reference>